<dbReference type="GeneID" id="78362687"/>
<dbReference type="Proteomes" id="UP000214610">
    <property type="component" value="Unassembled WGS sequence"/>
</dbReference>
<protein>
    <recommendedName>
        <fullName evidence="1">DUF6429 domain-containing protein</fullName>
    </recommendedName>
</protein>
<dbReference type="AlphaFoldDB" id="A0A227KI73"/>
<name>A0A227KI73_9BURK</name>
<keyword evidence="3" id="KW-1185">Reference proteome</keyword>
<evidence type="ECO:0000313" key="3">
    <source>
        <dbReference type="Proteomes" id="UP000214610"/>
    </source>
</evidence>
<evidence type="ECO:0000259" key="1">
    <source>
        <dbReference type="Pfam" id="PF20008"/>
    </source>
</evidence>
<comment type="caution">
    <text evidence="2">The sequence shown here is derived from an EMBL/GenBank/DDBJ whole genome shotgun (WGS) entry which is preliminary data.</text>
</comment>
<sequence length="90" mass="10598">MNLNETAKETLVENLTLVLLYLTSRCEELPVTHEKIYSTWKSYDWNAMDKLIENGCLFPPKCRRTHTRYLTDEGVKKARELLEELHLTAK</sequence>
<accession>A0A227KI73</accession>
<dbReference type="RefSeq" id="WP_066595109.1">
    <property type="nucleotide sequence ID" value="NZ_CAJTBZ010000002.1"/>
</dbReference>
<reference evidence="3" key="1">
    <citation type="submission" date="2017-05" db="EMBL/GenBank/DDBJ databases">
        <title>Improved OligoMM genomes.</title>
        <authorList>
            <person name="Garzetti D."/>
        </authorList>
    </citation>
    <scope>NUCLEOTIDE SEQUENCE [LARGE SCALE GENOMIC DNA]</scope>
    <source>
        <strain evidence="3">YL45</strain>
    </source>
</reference>
<proteinExistence type="predicted"/>
<gene>
    <name evidence="2" type="ORF">ADH67_07715</name>
</gene>
<organism evidence="2 3">
    <name type="scientific">Turicimonas muris</name>
    <dbReference type="NCBI Taxonomy" id="1796652"/>
    <lineage>
        <taxon>Bacteria</taxon>
        <taxon>Pseudomonadati</taxon>
        <taxon>Pseudomonadota</taxon>
        <taxon>Betaproteobacteria</taxon>
        <taxon>Burkholderiales</taxon>
        <taxon>Sutterellaceae</taxon>
        <taxon>Turicimonas</taxon>
    </lineage>
</organism>
<feature type="domain" description="DUF6429" evidence="1">
    <location>
        <begin position="9"/>
        <end position="86"/>
    </location>
</feature>
<dbReference type="EMBL" id="NHMP01000004">
    <property type="protein sequence ID" value="OXE47664.1"/>
    <property type="molecule type" value="Genomic_DNA"/>
</dbReference>
<dbReference type="Pfam" id="PF20008">
    <property type="entry name" value="DUF6429"/>
    <property type="match status" value="1"/>
</dbReference>
<evidence type="ECO:0000313" key="2">
    <source>
        <dbReference type="EMBL" id="OXE47664.1"/>
    </source>
</evidence>
<dbReference type="InterPro" id="IPR045489">
    <property type="entry name" value="DUF6429"/>
</dbReference>